<feature type="domain" description="NUP160 middle TPR" evidence="8">
    <location>
        <begin position="815"/>
        <end position="1079"/>
    </location>
</feature>
<reference evidence="9" key="1">
    <citation type="submission" date="2025-08" db="UniProtKB">
        <authorList>
            <consortium name="Ensembl"/>
        </authorList>
    </citation>
    <scope>IDENTIFICATION</scope>
</reference>
<gene>
    <name evidence="9" type="primary">NUP160</name>
</gene>
<reference evidence="9" key="2">
    <citation type="submission" date="2025-09" db="UniProtKB">
        <authorList>
            <consortium name="Ensembl"/>
        </authorList>
    </citation>
    <scope>IDENTIFICATION</scope>
</reference>
<dbReference type="InterPro" id="IPR059141">
    <property type="entry name" value="Beta-prop_Nup120_160"/>
</dbReference>
<dbReference type="InterPro" id="IPR021717">
    <property type="entry name" value="Nucleoporin_Nup160"/>
</dbReference>
<dbReference type="PANTHER" id="PTHR21286:SF0">
    <property type="entry name" value="NUCLEAR PORE COMPLEX PROTEIN NUP160"/>
    <property type="match status" value="1"/>
</dbReference>
<dbReference type="Ensembl" id="ENSCABT00000000960.1">
    <property type="protein sequence ID" value="ENSCABP00000000893.1"/>
    <property type="gene ID" value="ENSCABG00000000126.1"/>
</dbReference>
<protein>
    <submittedName>
        <fullName evidence="9">Nucleoporin 160</fullName>
    </submittedName>
</protein>
<dbReference type="GeneTree" id="ENSGT00390000000972"/>
<keyword evidence="2" id="KW-0813">Transport</keyword>
<comment type="subcellular location">
    <subcellularLocation>
        <location evidence="1">Nucleus</location>
    </subcellularLocation>
</comment>
<dbReference type="AlphaFoldDB" id="A0A8C0IJK0"/>
<dbReference type="InterPro" id="IPR056547">
    <property type="entry name" value="NUP160_helical"/>
</dbReference>
<evidence type="ECO:0000313" key="10">
    <source>
        <dbReference type="Proteomes" id="UP000694404"/>
    </source>
</evidence>
<evidence type="ECO:0000259" key="7">
    <source>
        <dbReference type="Pfam" id="PF23347"/>
    </source>
</evidence>
<dbReference type="GO" id="GO:0017056">
    <property type="term" value="F:structural constituent of nuclear pore"/>
    <property type="evidence" value="ECO:0007669"/>
    <property type="project" value="TreeGrafter"/>
</dbReference>
<dbReference type="InterPro" id="IPR056536">
    <property type="entry name" value="TPR_NUP160_C"/>
</dbReference>
<dbReference type="PANTHER" id="PTHR21286">
    <property type="entry name" value="NUCLEAR PORE COMPLEX PROTEIN NUP160"/>
    <property type="match status" value="1"/>
</dbReference>
<dbReference type="InterPro" id="IPR056535">
    <property type="entry name" value="TPR_NUP160_M"/>
</dbReference>
<evidence type="ECO:0000256" key="2">
    <source>
        <dbReference type="ARBA" id="ARBA00022448"/>
    </source>
</evidence>
<organism evidence="9 10">
    <name type="scientific">Chelonoidis abingdonii</name>
    <name type="common">Abingdon island giant tortoise</name>
    <name type="synonym">Testudo abingdonii</name>
    <dbReference type="NCBI Taxonomy" id="106734"/>
    <lineage>
        <taxon>Eukaryota</taxon>
        <taxon>Metazoa</taxon>
        <taxon>Chordata</taxon>
        <taxon>Craniata</taxon>
        <taxon>Vertebrata</taxon>
        <taxon>Euteleostomi</taxon>
        <taxon>Archelosauria</taxon>
        <taxon>Testudinata</taxon>
        <taxon>Testudines</taxon>
        <taxon>Cryptodira</taxon>
        <taxon>Durocryptodira</taxon>
        <taxon>Testudinoidea</taxon>
        <taxon>Testudinidae</taxon>
        <taxon>Chelonoidis</taxon>
    </lineage>
</organism>
<evidence type="ECO:0000256" key="3">
    <source>
        <dbReference type="ARBA" id="ARBA00023242"/>
    </source>
</evidence>
<evidence type="ECO:0000313" key="9">
    <source>
        <dbReference type="Ensembl" id="ENSCABP00000000893.1"/>
    </source>
</evidence>
<dbReference type="GO" id="GO:0005643">
    <property type="term" value="C:nuclear pore"/>
    <property type="evidence" value="ECO:0007669"/>
    <property type="project" value="TreeGrafter"/>
</dbReference>
<feature type="domain" description="Nucleoporin Nup120/160 beta-propeller" evidence="5">
    <location>
        <begin position="87"/>
        <end position="440"/>
    </location>
</feature>
<sequence length="1227" mass="138663">MKQLFHSSKCWKEEGGTQSTWGKRRGWSRDMERGLIEAGRRRSWSRDFEKAIGMGAGVGPGAGRYADSAGGFCYQESAQLVSVTRNRFIHWTTSGDTLELVEESLDINLLNNAIRLKIQNCSLLPGGVHVCETQNLVVILIVTNQTVHRLVLPHPARMYRSELITEGQMQSVFTDIGKVNFRDPSNYHMIPSIPGLASNSTASTAWLSSDGEALFALPSASGGIFVLKLPPHDGHGIVSVVELKQSSVMQRLLTGWMPTAIRGDQGPSDLPVSLSAHCLEHDAFLFALCQDHKLRMWSYKDQMCLMVADLLEFVPVNKDLRLAAGTGHRLRLAYSQSLGLYLGVYMHAPKRGQFCVFQLVSTESNRYSLDHISSLFTSQETLVDFALTPAEIWALWHDDENQTIVKYINFEQNIAGQWNQVFVQPLPEEVVTIRDDQDPRIFSRGGERILDLTWDELKKEVTLAVENELQGSVTEYEVSQEEFRQLQVEFWSKFYACCLQYQEALSCPLALHLNPYTNMVCLLKKGFLSFLVPCSLVDHLYLLPDEHLLTEDDSTILDDLEMSRDVVCLVQCLRLIGESISMEMAFIMEMACSRLQPPEKAAEQILEDLIANDTENVMEDIHSKLQEIRNPIHAIGVLIREMDYEVELEMERAQPLNMRMNLSQLYGSGTAVTVVCRGVCKMATTRFLICRDLLILQQLLLRLGDAVSMLGSSWTVLECVTQDVLVSRFIARLFSSRESNLQHLSVLELTDTTALTPHKLVSSPQTIVELFFQEVARKHIISHLFSQPNTSLSETSLNWPHLITAIAADLLSLLWPSNPGFLFPECLMGSCQYTQLQEYIRLLQPWCHVNVGSCRFLMGRCYLVMGEGHKALDCFCQAASEVGKEEFLDRLIRAEDGEMASTPRLQYYDKVLRLLDVIGLPELVIQLATLAITEAADDWRSQATLRTCIFKHHLDLGHNSQAYEALTQNPDSSRQLDCLRQLVVVLCERSQLQDLVEFPYVNLHNEVVGIIEARARAVDLMTHNYYELLYAFHIYRHNYRKAGTVMFEYGMRLGREVRTLRGLQKQGNCYLAAINCLRLIRPEYAWIVQTFPIPIVCKTPGLHWASLNKHLFFTAARQIEILELEDLEKECMLAHIRLTLAQHDPSTAAVAGSSSPEEMVTLLVQAGLFDTAVSLCQTFRLPLTPVFEGLTFKCIKLQFGGEVAQAEAWDWLAANQLSSVITTKESR</sequence>
<proteinExistence type="predicted"/>
<dbReference type="Proteomes" id="UP000694404">
    <property type="component" value="Unplaced"/>
</dbReference>
<dbReference type="Pfam" id="PF11715">
    <property type="entry name" value="Beta-prop_Nup120_160"/>
    <property type="match status" value="2"/>
</dbReference>
<feature type="domain" description="NUP160 helical" evidence="6">
    <location>
        <begin position="559"/>
        <end position="771"/>
    </location>
</feature>
<keyword evidence="10" id="KW-1185">Reference proteome</keyword>
<dbReference type="Pfam" id="PF23347">
    <property type="entry name" value="TPR_Nup160_C"/>
    <property type="match status" value="1"/>
</dbReference>
<feature type="domain" description="NUP160 C-terminal TPR" evidence="7">
    <location>
        <begin position="1123"/>
        <end position="1226"/>
    </location>
</feature>
<name>A0A8C0IJK0_CHEAB</name>
<evidence type="ECO:0000259" key="8">
    <source>
        <dbReference type="Pfam" id="PF23354"/>
    </source>
</evidence>
<accession>A0A8C0IJK0</accession>
<evidence type="ECO:0000256" key="4">
    <source>
        <dbReference type="SAM" id="MobiDB-lite"/>
    </source>
</evidence>
<evidence type="ECO:0000259" key="5">
    <source>
        <dbReference type="Pfam" id="PF11715"/>
    </source>
</evidence>
<keyword evidence="3" id="KW-0539">Nucleus</keyword>
<dbReference type="Pfam" id="PF23354">
    <property type="entry name" value="TPR_NUP160_120_M"/>
    <property type="match status" value="1"/>
</dbReference>
<feature type="domain" description="Nucleoporin Nup120/160 beta-propeller" evidence="5">
    <location>
        <begin position="441"/>
        <end position="537"/>
    </location>
</feature>
<dbReference type="Pfam" id="PF23345">
    <property type="entry name" value="NUP160_helical"/>
    <property type="match status" value="1"/>
</dbReference>
<evidence type="ECO:0000256" key="1">
    <source>
        <dbReference type="ARBA" id="ARBA00004123"/>
    </source>
</evidence>
<feature type="region of interest" description="Disordered" evidence="4">
    <location>
        <begin position="1"/>
        <end position="24"/>
    </location>
</feature>
<evidence type="ECO:0000259" key="6">
    <source>
        <dbReference type="Pfam" id="PF23345"/>
    </source>
</evidence>